<dbReference type="PANTHER" id="PTHR14218">
    <property type="entry name" value="PROTEASE S8 TRIPEPTIDYL PEPTIDASE I CLN2"/>
    <property type="match status" value="1"/>
</dbReference>
<organism evidence="11 12">
    <name type="scientific">Dyella dinghuensis</name>
    <dbReference type="NCBI Taxonomy" id="1920169"/>
    <lineage>
        <taxon>Bacteria</taxon>
        <taxon>Pseudomonadati</taxon>
        <taxon>Pseudomonadota</taxon>
        <taxon>Gammaproteobacteria</taxon>
        <taxon>Lysobacterales</taxon>
        <taxon>Rhodanobacteraceae</taxon>
        <taxon>Dyella</taxon>
    </lineage>
</organism>
<evidence type="ECO:0000256" key="3">
    <source>
        <dbReference type="ARBA" id="ARBA00022729"/>
    </source>
</evidence>
<accession>A0A3S0S4X2</accession>
<dbReference type="Pfam" id="PF09286">
    <property type="entry name" value="Pro-kuma_activ"/>
    <property type="match status" value="1"/>
</dbReference>
<dbReference type="GO" id="GO:0006508">
    <property type="term" value="P:proteolysis"/>
    <property type="evidence" value="ECO:0007669"/>
    <property type="project" value="UniProtKB-KW"/>
</dbReference>
<feature type="domain" description="Peptidase S53" evidence="10">
    <location>
        <begin position="233"/>
        <end position="576"/>
    </location>
</feature>
<evidence type="ECO:0000313" key="12">
    <source>
        <dbReference type="Proteomes" id="UP000267077"/>
    </source>
</evidence>
<keyword evidence="5" id="KW-0720">Serine protease</keyword>
<feature type="binding site" evidence="8">
    <location>
        <position position="540"/>
    </location>
    <ligand>
        <name>Ca(2+)</name>
        <dbReference type="ChEBI" id="CHEBI:29108"/>
    </ligand>
</feature>
<dbReference type="GO" id="GO:0004252">
    <property type="term" value="F:serine-type endopeptidase activity"/>
    <property type="evidence" value="ECO:0007669"/>
    <property type="project" value="InterPro"/>
</dbReference>
<dbReference type="InterPro" id="IPR015366">
    <property type="entry name" value="S53_propep"/>
</dbReference>
<dbReference type="InterPro" id="IPR028994">
    <property type="entry name" value="Integrin_alpha_N"/>
</dbReference>
<evidence type="ECO:0000256" key="8">
    <source>
        <dbReference type="PROSITE-ProRule" id="PRU01032"/>
    </source>
</evidence>
<keyword evidence="1" id="KW-0645">Protease</keyword>
<evidence type="ECO:0000256" key="7">
    <source>
        <dbReference type="ARBA" id="ARBA00023145"/>
    </source>
</evidence>
<dbReference type="InterPro" id="IPR013517">
    <property type="entry name" value="FG-GAP"/>
</dbReference>
<dbReference type="AlphaFoldDB" id="A0A3S0S4X2"/>
<keyword evidence="6 8" id="KW-0106">Calcium</keyword>
<dbReference type="InterPro" id="IPR050819">
    <property type="entry name" value="Tripeptidyl-peptidase_I"/>
</dbReference>
<dbReference type="Proteomes" id="UP000267077">
    <property type="component" value="Unassembled WGS sequence"/>
</dbReference>
<dbReference type="PROSITE" id="PS51695">
    <property type="entry name" value="SEDOLISIN"/>
    <property type="match status" value="1"/>
</dbReference>
<comment type="caution">
    <text evidence="11">The sequence shown here is derived from an EMBL/GenBank/DDBJ whole genome shotgun (WGS) entry which is preliminary data.</text>
</comment>
<feature type="chain" id="PRO_5018541612" description="Peptidase S53 domain-containing protein" evidence="9">
    <location>
        <begin position="45"/>
        <end position="951"/>
    </location>
</feature>
<keyword evidence="4" id="KW-0378">Hydrolase</keyword>
<evidence type="ECO:0000256" key="9">
    <source>
        <dbReference type="SAM" id="SignalP"/>
    </source>
</evidence>
<proteinExistence type="predicted"/>
<feature type="binding site" evidence="8">
    <location>
        <position position="554"/>
    </location>
    <ligand>
        <name>Ca(2+)</name>
        <dbReference type="ChEBI" id="CHEBI:29108"/>
    </ligand>
</feature>
<evidence type="ECO:0000256" key="5">
    <source>
        <dbReference type="ARBA" id="ARBA00022825"/>
    </source>
</evidence>
<evidence type="ECO:0000256" key="2">
    <source>
        <dbReference type="ARBA" id="ARBA00022723"/>
    </source>
</evidence>
<keyword evidence="12" id="KW-1185">Reference proteome</keyword>
<dbReference type="SUPFAM" id="SSF52743">
    <property type="entry name" value="Subtilisin-like"/>
    <property type="match status" value="1"/>
</dbReference>
<protein>
    <recommendedName>
        <fullName evidence="10">Peptidase S53 domain-containing protein</fullName>
    </recommendedName>
</protein>
<dbReference type="GO" id="GO:0008240">
    <property type="term" value="F:tripeptidyl-peptidase activity"/>
    <property type="evidence" value="ECO:0007669"/>
    <property type="project" value="TreeGrafter"/>
</dbReference>
<reference evidence="11 12" key="1">
    <citation type="submission" date="2018-12" db="EMBL/GenBank/DDBJ databases">
        <title>Dyella dinghuensis sp. nov. DHOA06 and Dyella choica sp. nov. 4M-K27, isolated from forest soil.</title>
        <authorList>
            <person name="Qiu L.-H."/>
            <person name="Gao Z.-H."/>
        </authorList>
    </citation>
    <scope>NUCLEOTIDE SEQUENCE [LARGE SCALE GENOMIC DNA]</scope>
    <source>
        <strain evidence="11 12">DHOA06</strain>
    </source>
</reference>
<dbReference type="Pfam" id="PF13517">
    <property type="entry name" value="FG-GAP_3"/>
    <property type="match status" value="1"/>
</dbReference>
<evidence type="ECO:0000313" key="11">
    <source>
        <dbReference type="EMBL" id="RUL66051.1"/>
    </source>
</evidence>
<dbReference type="SUPFAM" id="SSF69318">
    <property type="entry name" value="Integrin alpha N-terminal domain"/>
    <property type="match status" value="1"/>
</dbReference>
<comment type="cofactor">
    <cofactor evidence="8">
        <name>Ca(2+)</name>
        <dbReference type="ChEBI" id="CHEBI:29108"/>
    </cofactor>
    <text evidence="8">Binds 1 Ca(2+) ion per subunit.</text>
</comment>
<evidence type="ECO:0000259" key="10">
    <source>
        <dbReference type="PROSITE" id="PS51695"/>
    </source>
</evidence>
<gene>
    <name evidence="11" type="ORF">EKH79_04975</name>
</gene>
<feature type="signal peptide" evidence="9">
    <location>
        <begin position="1"/>
        <end position="44"/>
    </location>
</feature>
<keyword evidence="7" id="KW-0865">Zymogen</keyword>
<dbReference type="Gene3D" id="3.40.50.200">
    <property type="entry name" value="Peptidase S8/S53 domain"/>
    <property type="match status" value="1"/>
</dbReference>
<dbReference type="InterPro" id="IPR036852">
    <property type="entry name" value="Peptidase_S8/S53_dom_sf"/>
</dbReference>
<evidence type="ECO:0000256" key="4">
    <source>
        <dbReference type="ARBA" id="ARBA00022801"/>
    </source>
</evidence>
<dbReference type="Gene3D" id="2.130.10.130">
    <property type="entry name" value="Integrin alpha, N-terminal"/>
    <property type="match status" value="1"/>
</dbReference>
<dbReference type="PANTHER" id="PTHR14218:SF15">
    <property type="entry name" value="TRIPEPTIDYL-PEPTIDASE 1"/>
    <property type="match status" value="1"/>
</dbReference>
<dbReference type="EMBL" id="RYZR01000003">
    <property type="protein sequence ID" value="RUL66051.1"/>
    <property type="molecule type" value="Genomic_DNA"/>
</dbReference>
<dbReference type="CDD" id="cd11377">
    <property type="entry name" value="Pro-peptidase_S53"/>
    <property type="match status" value="1"/>
</dbReference>
<feature type="binding site" evidence="8">
    <location>
        <position position="541"/>
    </location>
    <ligand>
        <name>Ca(2+)</name>
        <dbReference type="ChEBI" id="CHEBI:29108"/>
    </ligand>
</feature>
<comment type="caution">
    <text evidence="8">Lacks conserved residue(s) required for the propagation of feature annotation.</text>
</comment>
<sequence length="951" mass="99773">MGLGSDSECETKLRGRGVRNNLRMKKLAAAMMLAACSISTSAMAQAARGTKTAASSPLVTLHPAVSLQTGDTVLGPVAVSQPIHVVVTLKLRNEQQLDDYIAKPGFRPLTSGQFQLLYSPTSQQAQTVADYLTKAGFSNVTISRDHALVQADGRADTVQAAFHTSLVHVATHDGRDAFANNSAIQIPVALQDTVHAVLGLQTVHAVSGSASAPDPLIPHAMQPMDLSAGSAVAHQPSDFPMIYGASGMPAVTSVPVGSISVGSMTNVLADLKSLYPNVTVTLEGDTSAGYGSDNSGGDALWDMDSQAIIAFTGASQYYFYVAAYNTDASLETAISQVVSDNLVKVIALSFGECESSAEEDGAVSAMDTSFKQAVAQGQTFFASSGDGCITYTMPEWPASSQYVTAVGGTELYTSSNTTWQGEVAFDDIPQHGGATSGAQSQFEPLPSWQKNVTAYDNGYDQGFTYRATSDIAFDAAPGILITVDGQANHQGAGTNLSAPLAAGAWARVLQADGLSLGFASPVIYQVAQSSQINYSNAFHDVVSGTNNTKNAGLGWDYLTGWGSIVVNQFASMAAVNASAPTVSFGTLPALQATTPIPGSTHTPGDFNGDGISDMLWFNPTSSQIGYWTMNATSNTGTATGNVTRTGLSSYDVTPGYFVGAVGDFNNDGYADLVFTSANRDLWLWTNNQQGGWTSSRINGGSYPSQWQLIGAGDVNGDGYDDLLWLDPSDCEFGYWTMNGSTVTGYHTVNVACGYYPISIGYYSPSNRLSIIWTSPANDLYIWDSNGDGTFKAYDLTTGLNNSLPAGSHFTSMGGGYKGQNIGVQFNTTQGAEGGLAVAGGWLFSRTFDASGNQTGVTWKDSAIATQGSTRIAAAGYVIVSNKLNNTGVYDIDPTNMVVHTGGLYNSSVPAQTGNAPTTPVDYSAGSSSWSYPVGWWVVGAYFNNTAAPPWQ</sequence>
<evidence type="ECO:0000256" key="6">
    <source>
        <dbReference type="ARBA" id="ARBA00022837"/>
    </source>
</evidence>
<dbReference type="SUPFAM" id="SSF54897">
    <property type="entry name" value="Protease propeptides/inhibitors"/>
    <property type="match status" value="1"/>
</dbReference>
<name>A0A3S0S4X2_9GAMM</name>
<keyword evidence="2 8" id="KW-0479">Metal-binding</keyword>
<dbReference type="CDD" id="cd04056">
    <property type="entry name" value="Peptidases_S53"/>
    <property type="match status" value="1"/>
</dbReference>
<evidence type="ECO:0000256" key="1">
    <source>
        <dbReference type="ARBA" id="ARBA00022670"/>
    </source>
</evidence>
<dbReference type="GO" id="GO:0046872">
    <property type="term" value="F:metal ion binding"/>
    <property type="evidence" value="ECO:0007669"/>
    <property type="project" value="UniProtKB-UniRule"/>
</dbReference>
<feature type="binding site" evidence="8">
    <location>
        <position position="556"/>
    </location>
    <ligand>
        <name>Ca(2+)</name>
        <dbReference type="ChEBI" id="CHEBI:29108"/>
    </ligand>
</feature>
<dbReference type="SMART" id="SM00944">
    <property type="entry name" value="Pro-kuma_activ"/>
    <property type="match status" value="1"/>
</dbReference>
<keyword evidence="3 9" id="KW-0732">Signal</keyword>
<dbReference type="InterPro" id="IPR030400">
    <property type="entry name" value="Sedolisin_dom"/>
</dbReference>